<proteinExistence type="predicted"/>
<dbReference type="Proteomes" id="UP000324222">
    <property type="component" value="Unassembled WGS sequence"/>
</dbReference>
<organism evidence="1 2">
    <name type="scientific">Portunus trituberculatus</name>
    <name type="common">Swimming crab</name>
    <name type="synonym">Neptunus trituberculatus</name>
    <dbReference type="NCBI Taxonomy" id="210409"/>
    <lineage>
        <taxon>Eukaryota</taxon>
        <taxon>Metazoa</taxon>
        <taxon>Ecdysozoa</taxon>
        <taxon>Arthropoda</taxon>
        <taxon>Crustacea</taxon>
        <taxon>Multicrustacea</taxon>
        <taxon>Malacostraca</taxon>
        <taxon>Eumalacostraca</taxon>
        <taxon>Eucarida</taxon>
        <taxon>Decapoda</taxon>
        <taxon>Pleocyemata</taxon>
        <taxon>Brachyura</taxon>
        <taxon>Eubrachyura</taxon>
        <taxon>Portunoidea</taxon>
        <taxon>Portunidae</taxon>
        <taxon>Portuninae</taxon>
        <taxon>Portunus</taxon>
    </lineage>
</organism>
<dbReference type="PROSITE" id="PS51257">
    <property type="entry name" value="PROKAR_LIPOPROTEIN"/>
    <property type="match status" value="1"/>
</dbReference>
<dbReference type="AlphaFoldDB" id="A0A5B7DEF4"/>
<accession>A0A5B7DEF4</accession>
<evidence type="ECO:0000313" key="1">
    <source>
        <dbReference type="EMBL" id="MPC19609.1"/>
    </source>
</evidence>
<dbReference type="EMBL" id="VSRR010000785">
    <property type="protein sequence ID" value="MPC19609.1"/>
    <property type="molecule type" value="Genomic_DNA"/>
</dbReference>
<name>A0A5B7DEF4_PORTR</name>
<protein>
    <submittedName>
        <fullName evidence="1">Uncharacterized protein</fullName>
    </submittedName>
</protein>
<gene>
    <name evidence="1" type="ORF">E2C01_012528</name>
</gene>
<comment type="caution">
    <text evidence="1">The sequence shown here is derived from an EMBL/GenBank/DDBJ whole genome shotgun (WGS) entry which is preliminary data.</text>
</comment>
<keyword evidence="2" id="KW-1185">Reference proteome</keyword>
<sequence length="92" mass="9927">MRKMKLITGAGFVLVHDRRDASVTYPLAASGCGQPTIDVCICSVAGFEGSRHPTSPLPHPPSSLLSPNTTWRPPPLYITWAGLITHEAMCHC</sequence>
<evidence type="ECO:0000313" key="2">
    <source>
        <dbReference type="Proteomes" id="UP000324222"/>
    </source>
</evidence>
<reference evidence="1 2" key="1">
    <citation type="submission" date="2019-05" db="EMBL/GenBank/DDBJ databases">
        <title>Another draft genome of Portunus trituberculatus and its Hox gene families provides insights of decapod evolution.</title>
        <authorList>
            <person name="Jeong J.-H."/>
            <person name="Song I."/>
            <person name="Kim S."/>
            <person name="Choi T."/>
            <person name="Kim D."/>
            <person name="Ryu S."/>
            <person name="Kim W."/>
        </authorList>
    </citation>
    <scope>NUCLEOTIDE SEQUENCE [LARGE SCALE GENOMIC DNA]</scope>
    <source>
        <tissue evidence="1">Muscle</tissue>
    </source>
</reference>